<evidence type="ECO:0000256" key="1">
    <source>
        <dbReference type="SAM" id="SignalP"/>
    </source>
</evidence>
<dbReference type="Proteomes" id="UP000317933">
    <property type="component" value="Unassembled WGS sequence"/>
</dbReference>
<accession>A0A502HKD1</accession>
<evidence type="ECO:0000313" key="2">
    <source>
        <dbReference type="EMBL" id="TPG74165.1"/>
    </source>
</evidence>
<comment type="caution">
    <text evidence="2">The sequence shown here is derived from an EMBL/GenBank/DDBJ whole genome shotgun (WGS) entry which is preliminary data.</text>
</comment>
<protein>
    <submittedName>
        <fullName evidence="2">Uncharacterized protein</fullName>
    </submittedName>
</protein>
<dbReference type="RefSeq" id="WP_140669897.1">
    <property type="nucleotide sequence ID" value="NZ_RCZE01000013.1"/>
</dbReference>
<dbReference type="AlphaFoldDB" id="A0A502HKD1"/>
<name>A0A502HKD1_9PSED</name>
<evidence type="ECO:0000313" key="3">
    <source>
        <dbReference type="Proteomes" id="UP000317933"/>
    </source>
</evidence>
<keyword evidence="1" id="KW-0732">Signal</keyword>
<organism evidence="2 3">
    <name type="scientific">Pseudomonas arsenicoxydans</name>
    <dbReference type="NCBI Taxonomy" id="702115"/>
    <lineage>
        <taxon>Bacteria</taxon>
        <taxon>Pseudomonadati</taxon>
        <taxon>Pseudomonadota</taxon>
        <taxon>Gammaproteobacteria</taxon>
        <taxon>Pseudomonadales</taxon>
        <taxon>Pseudomonadaceae</taxon>
        <taxon>Pseudomonas</taxon>
    </lineage>
</organism>
<proteinExistence type="predicted"/>
<reference evidence="2 3" key="1">
    <citation type="journal article" date="2019" name="Environ. Microbiol.">
        <title>Species interactions and distinct microbial communities in high Arctic permafrost affected cryosols are associated with the CH4 and CO2 gas fluxes.</title>
        <authorList>
            <person name="Altshuler I."/>
            <person name="Hamel J."/>
            <person name="Turney S."/>
            <person name="Magnuson E."/>
            <person name="Levesque R."/>
            <person name="Greer C."/>
            <person name="Whyte L.G."/>
        </authorList>
    </citation>
    <scope>NUCLEOTIDE SEQUENCE [LARGE SCALE GENOMIC DNA]</scope>
    <source>
        <strain evidence="2 3">E3</strain>
    </source>
</reference>
<feature type="signal peptide" evidence="1">
    <location>
        <begin position="1"/>
        <end position="19"/>
    </location>
</feature>
<feature type="chain" id="PRO_5021433068" evidence="1">
    <location>
        <begin position="20"/>
        <end position="172"/>
    </location>
</feature>
<sequence length="172" mass="18843">MTRLTIALTLALFGSVAQGEQILRMPTGDQYLGNETVDHSGIFVDCANKPHSSADGTIQPTSQRCDNNVIVVMAPSLITRSPLEVVSVDPTAKKIEVMEGNTIQTLDLKQFPDLHWFDFSKGDQIGIVTDQKSSTGKWILPEAIFGKDFAVDAKQKEDKKVVEMLSHPDKGT</sequence>
<dbReference type="EMBL" id="RCZE01000013">
    <property type="protein sequence ID" value="TPG74165.1"/>
    <property type="molecule type" value="Genomic_DNA"/>
</dbReference>
<gene>
    <name evidence="2" type="ORF">EAH78_24845</name>
</gene>